<dbReference type="RefSeq" id="WP_268044513.1">
    <property type="nucleotide sequence ID" value="NZ_CP104064.1"/>
</dbReference>
<keyword evidence="6" id="KW-0732">Signal</keyword>
<evidence type="ECO:0000256" key="2">
    <source>
        <dbReference type="ARBA" id="ARBA00022448"/>
    </source>
</evidence>
<evidence type="ECO:0000256" key="3">
    <source>
        <dbReference type="ARBA" id="ARBA00022475"/>
    </source>
</evidence>
<evidence type="ECO:0000259" key="7">
    <source>
        <dbReference type="Pfam" id="PF04069"/>
    </source>
</evidence>
<evidence type="ECO:0000313" key="8">
    <source>
        <dbReference type="EMBL" id="WAH37078.1"/>
    </source>
</evidence>
<dbReference type="InterPro" id="IPR007210">
    <property type="entry name" value="ABC_Gly_betaine_transp_sub-bd"/>
</dbReference>
<feature type="chain" id="PRO_5046644000" description="ABC-type glycine betaine transport system substrate-binding domain-containing protein" evidence="6">
    <location>
        <begin position="25"/>
        <end position="309"/>
    </location>
</feature>
<dbReference type="Pfam" id="PF04069">
    <property type="entry name" value="OpuAC"/>
    <property type="match status" value="1"/>
</dbReference>
<keyword evidence="4" id="KW-0472">Membrane</keyword>
<feature type="signal peptide" evidence="6">
    <location>
        <begin position="1"/>
        <end position="24"/>
    </location>
</feature>
<proteinExistence type="predicted"/>
<feature type="region of interest" description="Disordered" evidence="5">
    <location>
        <begin position="27"/>
        <end position="50"/>
    </location>
</feature>
<dbReference type="SUPFAM" id="SSF53850">
    <property type="entry name" value="Periplasmic binding protein-like II"/>
    <property type="match status" value="1"/>
</dbReference>
<accession>A0ABY6Z384</accession>
<organism evidence="8 9">
    <name type="scientific">Alicyclobacillus dauci</name>
    <dbReference type="NCBI Taxonomy" id="1475485"/>
    <lineage>
        <taxon>Bacteria</taxon>
        <taxon>Bacillati</taxon>
        <taxon>Bacillota</taxon>
        <taxon>Bacilli</taxon>
        <taxon>Bacillales</taxon>
        <taxon>Alicyclobacillaceae</taxon>
        <taxon>Alicyclobacillus</taxon>
    </lineage>
</organism>
<protein>
    <recommendedName>
        <fullName evidence="7">ABC-type glycine betaine transport system substrate-binding domain-containing protein</fullName>
    </recommendedName>
</protein>
<name>A0ABY6Z384_9BACL</name>
<keyword evidence="9" id="KW-1185">Reference proteome</keyword>
<evidence type="ECO:0000256" key="4">
    <source>
        <dbReference type="ARBA" id="ARBA00023136"/>
    </source>
</evidence>
<dbReference type="EMBL" id="CP104064">
    <property type="protein sequence ID" value="WAH37078.1"/>
    <property type="molecule type" value="Genomic_DNA"/>
</dbReference>
<feature type="domain" description="ABC-type glycine betaine transport system substrate-binding" evidence="7">
    <location>
        <begin position="54"/>
        <end position="298"/>
    </location>
</feature>
<sequence length="309" mass="34132">MRKSVIALSMVSALGLIVSGCGTASQTANQSSNGTSTTGANGNDTQTTKTSGSKKISIAWLGWTEDVAVTHLWKDILESQGYQVNLTQMDLGPMFLGLSQNNTSIFLDAWLPSDNPYVNKYKSNLTSLGVWYTGDSNQGIAVPQYMNNINTMEDLNSHASEFQNRIVGIEPGSEEDNAVKKMISVYGMNNMSLQESSTTAMLSSLQHAYEQHQPIAVVMWTPHWAFVKYHLKFIKDPKKILAGQSSITIEANKEWAQSNPQVAKWFQNFKLNANQLASLEEAVKDQSDQDAAAKKWIQSNQALVNSWLK</sequence>
<keyword evidence="3" id="KW-1003">Cell membrane</keyword>
<comment type="subcellular location">
    <subcellularLocation>
        <location evidence="1">Cell membrane</location>
    </subcellularLocation>
</comment>
<evidence type="ECO:0000256" key="6">
    <source>
        <dbReference type="SAM" id="SignalP"/>
    </source>
</evidence>
<dbReference type="CDD" id="cd13639">
    <property type="entry name" value="PBP2_OpuAC_like"/>
    <property type="match status" value="1"/>
</dbReference>
<dbReference type="PANTHER" id="PTHR47737">
    <property type="entry name" value="GLYCINE BETAINE/PROLINE BETAINE TRANSPORT SYSTEM PERMEASE PROTEIN PROW"/>
    <property type="match status" value="1"/>
</dbReference>
<evidence type="ECO:0000256" key="5">
    <source>
        <dbReference type="SAM" id="MobiDB-lite"/>
    </source>
</evidence>
<dbReference type="Gene3D" id="3.40.190.100">
    <property type="entry name" value="Glycine betaine-binding periplasmic protein, domain 2"/>
    <property type="match status" value="1"/>
</dbReference>
<evidence type="ECO:0000313" key="9">
    <source>
        <dbReference type="Proteomes" id="UP001164803"/>
    </source>
</evidence>
<keyword evidence="2" id="KW-0813">Transport</keyword>
<gene>
    <name evidence="8" type="ORF">NZD86_00410</name>
</gene>
<dbReference type="Gene3D" id="3.10.105.10">
    <property type="entry name" value="Dipeptide-binding Protein, Domain 3"/>
    <property type="match status" value="2"/>
</dbReference>
<dbReference type="PROSITE" id="PS51257">
    <property type="entry name" value="PROKAR_LIPOPROTEIN"/>
    <property type="match status" value="1"/>
</dbReference>
<reference evidence="8" key="1">
    <citation type="submission" date="2022-08" db="EMBL/GenBank/DDBJ databases">
        <title>Alicyclobacillus dauci DSM2870, complete genome.</title>
        <authorList>
            <person name="Wang Q."/>
            <person name="Cai R."/>
            <person name="Wang Z."/>
        </authorList>
    </citation>
    <scope>NUCLEOTIDE SEQUENCE</scope>
    <source>
        <strain evidence="8">DSM 28700</strain>
    </source>
</reference>
<dbReference type="PANTHER" id="PTHR47737:SF1">
    <property type="entry name" value="GLYCINE BETAINE_PROLINE BETAINE TRANSPORT SYSTEM PERMEASE PROTEIN PROW"/>
    <property type="match status" value="1"/>
</dbReference>
<dbReference type="Proteomes" id="UP001164803">
    <property type="component" value="Chromosome"/>
</dbReference>
<evidence type="ECO:0000256" key="1">
    <source>
        <dbReference type="ARBA" id="ARBA00004236"/>
    </source>
</evidence>